<organism evidence="7 8">
    <name type="scientific">Aphis glycines</name>
    <name type="common">Soybean aphid</name>
    <dbReference type="NCBI Taxonomy" id="307491"/>
    <lineage>
        <taxon>Eukaryota</taxon>
        <taxon>Metazoa</taxon>
        <taxon>Ecdysozoa</taxon>
        <taxon>Arthropoda</taxon>
        <taxon>Hexapoda</taxon>
        <taxon>Insecta</taxon>
        <taxon>Pterygota</taxon>
        <taxon>Neoptera</taxon>
        <taxon>Paraneoptera</taxon>
        <taxon>Hemiptera</taxon>
        <taxon>Sternorrhyncha</taxon>
        <taxon>Aphidomorpha</taxon>
        <taxon>Aphidoidea</taxon>
        <taxon>Aphididae</taxon>
        <taxon>Aphidini</taxon>
        <taxon>Aphis</taxon>
        <taxon>Aphis</taxon>
    </lineage>
</organism>
<dbReference type="InterPro" id="IPR051947">
    <property type="entry name" value="Sentrin-specific_protease"/>
</dbReference>
<keyword evidence="8" id="KW-1185">Reference proteome</keyword>
<keyword evidence="3" id="KW-0645">Protease</keyword>
<evidence type="ECO:0000259" key="6">
    <source>
        <dbReference type="PROSITE" id="PS50600"/>
    </source>
</evidence>
<reference evidence="7 8" key="1">
    <citation type="submission" date="2019-08" db="EMBL/GenBank/DDBJ databases">
        <title>The genome of the soybean aphid Biotype 1, its phylome, world population structure and adaptation to the North American continent.</title>
        <authorList>
            <person name="Giordano R."/>
            <person name="Donthu R.K."/>
            <person name="Hernandez A.G."/>
            <person name="Wright C.L."/>
            <person name="Zimin A.V."/>
        </authorList>
    </citation>
    <scope>NUCLEOTIDE SEQUENCE [LARGE SCALE GENOMIC DNA]</scope>
    <source>
        <tissue evidence="7">Whole aphids</tissue>
    </source>
</reference>
<protein>
    <recommendedName>
        <fullName evidence="6">Ubiquitin-like protease family profile domain-containing protein</fullName>
    </recommendedName>
</protein>
<dbReference type="AlphaFoldDB" id="A0A6G0SWF0"/>
<dbReference type="GO" id="GO:0006508">
    <property type="term" value="P:proteolysis"/>
    <property type="evidence" value="ECO:0007669"/>
    <property type="project" value="UniProtKB-KW"/>
</dbReference>
<name>A0A6G0SWF0_APHGL</name>
<evidence type="ECO:0000313" key="7">
    <source>
        <dbReference type="EMBL" id="KAE9522720.1"/>
    </source>
</evidence>
<evidence type="ECO:0000313" key="8">
    <source>
        <dbReference type="Proteomes" id="UP000475862"/>
    </source>
</evidence>
<evidence type="ECO:0000256" key="4">
    <source>
        <dbReference type="ARBA" id="ARBA00022786"/>
    </source>
</evidence>
<keyword evidence="2" id="KW-0597">Phosphoprotein</keyword>
<dbReference type="EMBL" id="VYZN01000719">
    <property type="protein sequence ID" value="KAE9522720.1"/>
    <property type="molecule type" value="Genomic_DNA"/>
</dbReference>
<dbReference type="InterPro" id="IPR038765">
    <property type="entry name" value="Papain-like_cys_pep_sf"/>
</dbReference>
<evidence type="ECO:0000256" key="2">
    <source>
        <dbReference type="ARBA" id="ARBA00022553"/>
    </source>
</evidence>
<dbReference type="PANTHER" id="PTHR46896:SF3">
    <property type="entry name" value="FI06413P-RELATED"/>
    <property type="match status" value="1"/>
</dbReference>
<dbReference type="Gene3D" id="3.40.395.10">
    <property type="entry name" value="Adenoviral Proteinase, Chain A"/>
    <property type="match status" value="1"/>
</dbReference>
<dbReference type="GO" id="GO:0070139">
    <property type="term" value="F:SUMO-specific endopeptidase activity"/>
    <property type="evidence" value="ECO:0007669"/>
    <property type="project" value="TreeGrafter"/>
</dbReference>
<dbReference type="GO" id="GO:0005634">
    <property type="term" value="C:nucleus"/>
    <property type="evidence" value="ECO:0007669"/>
    <property type="project" value="TreeGrafter"/>
</dbReference>
<accession>A0A6G0SWF0</accession>
<keyword evidence="4" id="KW-0833">Ubl conjugation pathway</keyword>
<feature type="domain" description="Ubiquitin-like protease family profile" evidence="6">
    <location>
        <begin position="28"/>
        <end position="292"/>
    </location>
</feature>
<dbReference type="Proteomes" id="UP000475862">
    <property type="component" value="Unassembled WGS sequence"/>
</dbReference>
<dbReference type="GO" id="GO:0016926">
    <property type="term" value="P:protein desumoylation"/>
    <property type="evidence" value="ECO:0007669"/>
    <property type="project" value="TreeGrafter"/>
</dbReference>
<comment type="similarity">
    <text evidence="1">Belongs to the peptidase C48 family.</text>
</comment>
<dbReference type="SUPFAM" id="SSF54001">
    <property type="entry name" value="Cysteine proteinases"/>
    <property type="match status" value="1"/>
</dbReference>
<dbReference type="OrthoDB" id="442460at2759"/>
<dbReference type="PROSITE" id="PS50600">
    <property type="entry name" value="ULP_PROTEASE"/>
    <property type="match status" value="1"/>
</dbReference>
<evidence type="ECO:0000256" key="3">
    <source>
        <dbReference type="ARBA" id="ARBA00022670"/>
    </source>
</evidence>
<evidence type="ECO:0000256" key="5">
    <source>
        <dbReference type="ARBA" id="ARBA00022801"/>
    </source>
</evidence>
<keyword evidence="5" id="KW-0378">Hydrolase</keyword>
<gene>
    <name evidence="7" type="ORF">AGLY_016883</name>
</gene>
<dbReference type="GO" id="GO:0005737">
    <property type="term" value="C:cytoplasm"/>
    <property type="evidence" value="ECO:0007669"/>
    <property type="project" value="TreeGrafter"/>
</dbReference>
<comment type="caution">
    <text evidence="7">The sequence shown here is derived from an EMBL/GenBank/DDBJ whole genome shotgun (WGS) entry which is preliminary data.</text>
</comment>
<dbReference type="PANTHER" id="PTHR46896">
    <property type="entry name" value="SENTRIN-SPECIFIC PROTEASE"/>
    <property type="match status" value="1"/>
</dbReference>
<dbReference type="InterPro" id="IPR003653">
    <property type="entry name" value="Peptidase_C48_C"/>
</dbReference>
<sequence>MVIDLCLDDEIEKKIEIKEDFKIILEEGQIKLNDYRMLNSYEFINDILIEFYLNDWYTKKLNKEDRERTYVFNTYFYTALAKSFNASDYPAHYTASQIRHKQVKRWTKYVDIFQKDFVFIPVNESNHWFLAVICFPYLSGKVNMNDGTPVNEPDDDAGGYPWPRITYSAVRDRSEADPNDEDLRLFDMASRENLSKKQGLDYETDAEGTKIFRRIQVKRPCILVLDSYSGGVNRARITATLRGWLEQEYFVKHPGQKKDFSPEAIKGAALRVPQQPNNKDCGLFMIHFVEMFFKRPIVDYTFPIRHLENWFSVDEVVLNCRKRKELQCVILNKMEEKRSTMPEEIELPILDIDYML</sequence>
<dbReference type="Pfam" id="PF02902">
    <property type="entry name" value="Peptidase_C48"/>
    <property type="match status" value="1"/>
</dbReference>
<evidence type="ECO:0000256" key="1">
    <source>
        <dbReference type="ARBA" id="ARBA00005234"/>
    </source>
</evidence>
<proteinExistence type="inferred from homology"/>